<feature type="non-terminal residue" evidence="2">
    <location>
        <position position="1"/>
    </location>
</feature>
<dbReference type="AlphaFoldDB" id="A0A6B1G2X7"/>
<dbReference type="InterPro" id="IPR001943">
    <property type="entry name" value="UVR_dom"/>
</dbReference>
<proteinExistence type="predicted"/>
<evidence type="ECO:0000259" key="1">
    <source>
        <dbReference type="PROSITE" id="PS50151"/>
    </source>
</evidence>
<dbReference type="EMBL" id="VYDA01000491">
    <property type="protein sequence ID" value="MYH62757.1"/>
    <property type="molecule type" value="Genomic_DNA"/>
</dbReference>
<sequence>VKRIANLEDEMLEAAQNLEFERAASLRDQVIELRNALKLERV</sequence>
<evidence type="ECO:0000313" key="2">
    <source>
        <dbReference type="EMBL" id="MYH62757.1"/>
    </source>
</evidence>
<dbReference type="Gene3D" id="4.10.860.10">
    <property type="entry name" value="UVR domain"/>
    <property type="match status" value="1"/>
</dbReference>
<accession>A0A6B1G2X7</accession>
<dbReference type="PROSITE" id="PS50151">
    <property type="entry name" value="UVR"/>
    <property type="match status" value="1"/>
</dbReference>
<dbReference type="SUPFAM" id="SSF46600">
    <property type="entry name" value="C-terminal UvrC-binding domain of UvrB"/>
    <property type="match status" value="1"/>
</dbReference>
<protein>
    <recommendedName>
        <fullName evidence="1">UVR domain-containing protein</fullName>
    </recommendedName>
</protein>
<organism evidence="2">
    <name type="scientific">Caldilineaceae bacterium SB0675_bin_29</name>
    <dbReference type="NCBI Taxonomy" id="2605266"/>
    <lineage>
        <taxon>Bacteria</taxon>
        <taxon>Bacillati</taxon>
        <taxon>Chloroflexota</taxon>
        <taxon>Caldilineae</taxon>
        <taxon>Caldilineales</taxon>
        <taxon>Caldilineaceae</taxon>
    </lineage>
</organism>
<comment type="caution">
    <text evidence="2">The sequence shown here is derived from an EMBL/GenBank/DDBJ whole genome shotgun (WGS) entry which is preliminary data.</text>
</comment>
<dbReference type="InterPro" id="IPR036876">
    <property type="entry name" value="UVR_dom_sf"/>
</dbReference>
<name>A0A6B1G2X7_9CHLR</name>
<reference evidence="2" key="1">
    <citation type="submission" date="2019-09" db="EMBL/GenBank/DDBJ databases">
        <title>Characterisation of the sponge microbiome using genome-centric metagenomics.</title>
        <authorList>
            <person name="Engelberts J.P."/>
            <person name="Robbins S.J."/>
            <person name="De Goeij J.M."/>
            <person name="Aranda M."/>
            <person name="Bell S.C."/>
            <person name="Webster N.S."/>
        </authorList>
    </citation>
    <scope>NUCLEOTIDE SEQUENCE</scope>
    <source>
        <strain evidence="2">SB0675_bin_29</strain>
    </source>
</reference>
<feature type="domain" description="UVR" evidence="1">
    <location>
        <begin position="1"/>
        <end position="36"/>
    </location>
</feature>
<gene>
    <name evidence="2" type="ORF">F4148_13715</name>
</gene>
<dbReference type="Pfam" id="PF02151">
    <property type="entry name" value="UVR"/>
    <property type="match status" value="1"/>
</dbReference>